<evidence type="ECO:0000256" key="2">
    <source>
        <dbReference type="ARBA" id="ARBA00007717"/>
    </source>
</evidence>
<sequence>MFVFLTLSHLVSCWSTVDVDRLLQFSPNVSDSTSFGSTRASFDSALGDFNSKPDSNQAVIVDLEKITLDELKKHLNVSSPIIIQVPEKQIDTSELEKLLLKSGHKSPIYFAYGNQKIPTNYTYVKTIENPSNSGLKKVKLQNVVATMNSSKTFDRQRIAIISAPFDSFSVVPSANIGANRNGIALAAFLESMRLVSKFPVTNNWVLMFALVDGQYCAMEGLEHFINSISTPHGFSVEFALSLENIASKTLKGHFATKLKRDSAFTKFMYCLKDALNTTGIPFECDLSEEKHGQLVYGSHLLSAISITAPEEEDDLAHITDFKSDDERANDIAWAVSEALLRMMYNTDNSAVMVERRSVNAIYWTKVAMQPRMVHVRDPKYVDTIAQWMSKFGQVKIDRWTTTNCPKLYSATKSKIVLYNRTPASVTLTIIIGTIIYGIIVLLAVGRQKLQKFFN</sequence>
<evidence type="ECO:0000256" key="4">
    <source>
        <dbReference type="ARBA" id="ARBA00022729"/>
    </source>
</evidence>
<dbReference type="VEuPathDB" id="TrichDB:TVAGG3_0178310"/>
<keyword evidence="6 10" id="KW-1133">Transmembrane helix</keyword>
<reference evidence="12" key="2">
    <citation type="journal article" date="2007" name="Science">
        <title>Draft genome sequence of the sexually transmitted pathogen Trichomonas vaginalis.</title>
        <authorList>
            <person name="Carlton J.M."/>
            <person name="Hirt R.P."/>
            <person name="Silva J.C."/>
            <person name="Delcher A.L."/>
            <person name="Schatz M."/>
            <person name="Zhao Q."/>
            <person name="Wortman J.R."/>
            <person name="Bidwell S.L."/>
            <person name="Alsmark U.C.M."/>
            <person name="Besteiro S."/>
            <person name="Sicheritz-Ponten T."/>
            <person name="Noel C.J."/>
            <person name="Dacks J.B."/>
            <person name="Foster P.G."/>
            <person name="Simillion C."/>
            <person name="Van de Peer Y."/>
            <person name="Miranda-Saavedra D."/>
            <person name="Barton G.J."/>
            <person name="Westrop G.D."/>
            <person name="Mueller S."/>
            <person name="Dessi D."/>
            <person name="Fiori P.L."/>
            <person name="Ren Q."/>
            <person name="Paulsen I."/>
            <person name="Zhang H."/>
            <person name="Bastida-Corcuera F.D."/>
            <person name="Simoes-Barbosa A."/>
            <person name="Brown M.T."/>
            <person name="Hayes R.D."/>
            <person name="Mukherjee M."/>
            <person name="Okumura C.Y."/>
            <person name="Schneider R."/>
            <person name="Smith A.J."/>
            <person name="Vanacova S."/>
            <person name="Villalvazo M."/>
            <person name="Haas B.J."/>
            <person name="Pertea M."/>
            <person name="Feldblyum T.V."/>
            <person name="Utterback T.R."/>
            <person name="Shu C.L."/>
            <person name="Osoegawa K."/>
            <person name="de Jong P.J."/>
            <person name="Hrdy I."/>
            <person name="Horvathova L."/>
            <person name="Zubacova Z."/>
            <person name="Dolezal P."/>
            <person name="Malik S.B."/>
            <person name="Logsdon J.M. Jr."/>
            <person name="Henze K."/>
            <person name="Gupta A."/>
            <person name="Wang C.C."/>
            <person name="Dunne R.L."/>
            <person name="Upcroft J.A."/>
            <person name="Upcroft P."/>
            <person name="White O."/>
            <person name="Salzberg S.L."/>
            <person name="Tang P."/>
            <person name="Chiu C.-H."/>
            <person name="Lee Y.-S."/>
            <person name="Embley T.M."/>
            <person name="Coombs G.H."/>
            <person name="Mottram J.C."/>
            <person name="Tachezy J."/>
            <person name="Fraser-Liggett C.M."/>
            <person name="Johnson P.J."/>
        </authorList>
    </citation>
    <scope>NUCLEOTIDE SEQUENCE [LARGE SCALE GENOMIC DNA]</scope>
    <source>
        <strain evidence="12">G3</strain>
    </source>
</reference>
<keyword evidence="4" id="KW-0732">Signal</keyword>
<evidence type="ECO:0000256" key="9">
    <source>
        <dbReference type="ARBA" id="ARBA00034873"/>
    </source>
</evidence>
<evidence type="ECO:0000256" key="8">
    <source>
        <dbReference type="ARBA" id="ARBA00023180"/>
    </source>
</evidence>
<evidence type="ECO:0000256" key="6">
    <source>
        <dbReference type="ARBA" id="ARBA00022989"/>
    </source>
</evidence>
<dbReference type="InterPro" id="IPR007484">
    <property type="entry name" value="Peptidase_M28"/>
</dbReference>
<comment type="subcellular location">
    <subcellularLocation>
        <location evidence="1">Endoplasmic reticulum membrane</location>
        <topology evidence="1">Single-pass membrane protein</topology>
    </subcellularLocation>
</comment>
<gene>
    <name evidence="12" type="ORF">TVAG_318930</name>
</gene>
<protein>
    <recommendedName>
        <fullName evidence="9">BOS complex subunit NCLN</fullName>
    </recommendedName>
</protein>
<feature type="domain" description="Peptidase M28" evidence="11">
    <location>
        <begin position="142"/>
        <end position="277"/>
    </location>
</feature>
<evidence type="ECO:0000313" key="13">
    <source>
        <dbReference type="Proteomes" id="UP000001542"/>
    </source>
</evidence>
<keyword evidence="13" id="KW-1185">Reference proteome</keyword>
<organism evidence="12 13">
    <name type="scientific">Trichomonas vaginalis (strain ATCC PRA-98 / G3)</name>
    <dbReference type="NCBI Taxonomy" id="412133"/>
    <lineage>
        <taxon>Eukaryota</taxon>
        <taxon>Metamonada</taxon>
        <taxon>Parabasalia</taxon>
        <taxon>Trichomonadida</taxon>
        <taxon>Trichomonadidae</taxon>
        <taxon>Trichomonas</taxon>
    </lineage>
</organism>
<dbReference type="KEGG" id="tva:4763403"/>
<name>A2EP71_TRIV3</name>
<dbReference type="RefSeq" id="XP_001317761.1">
    <property type="nucleotide sequence ID" value="XM_001317726.1"/>
</dbReference>
<dbReference type="Pfam" id="PF04389">
    <property type="entry name" value="Peptidase_M28"/>
    <property type="match status" value="1"/>
</dbReference>
<dbReference type="OrthoDB" id="10263414at2759"/>
<dbReference type="AlphaFoldDB" id="A2EP71"/>
<dbReference type="PANTHER" id="PTHR31826">
    <property type="entry name" value="NICALIN"/>
    <property type="match status" value="1"/>
</dbReference>
<dbReference type="STRING" id="5722.A2EP71"/>
<evidence type="ECO:0000256" key="10">
    <source>
        <dbReference type="SAM" id="Phobius"/>
    </source>
</evidence>
<dbReference type="SMR" id="A2EP71"/>
<proteinExistence type="inferred from homology"/>
<dbReference type="Proteomes" id="UP000001542">
    <property type="component" value="Unassembled WGS sequence"/>
</dbReference>
<dbReference type="GO" id="GO:0009966">
    <property type="term" value="P:regulation of signal transduction"/>
    <property type="evidence" value="ECO:0000318"/>
    <property type="project" value="GO_Central"/>
</dbReference>
<evidence type="ECO:0000256" key="3">
    <source>
        <dbReference type="ARBA" id="ARBA00022692"/>
    </source>
</evidence>
<keyword evidence="5" id="KW-0256">Endoplasmic reticulum</keyword>
<evidence type="ECO:0000313" key="12">
    <source>
        <dbReference type="EMBL" id="EAY05538.1"/>
    </source>
</evidence>
<dbReference type="InterPro" id="IPR016574">
    <property type="entry name" value="Nicalin"/>
</dbReference>
<dbReference type="InParanoid" id="A2EP71"/>
<accession>A2EP71</accession>
<dbReference type="Gene3D" id="3.40.630.10">
    <property type="entry name" value="Zn peptidases"/>
    <property type="match status" value="1"/>
</dbReference>
<evidence type="ECO:0000256" key="7">
    <source>
        <dbReference type="ARBA" id="ARBA00023136"/>
    </source>
</evidence>
<feature type="transmembrane region" description="Helical" evidence="10">
    <location>
        <begin position="423"/>
        <end position="444"/>
    </location>
</feature>
<keyword evidence="7 10" id="KW-0472">Membrane</keyword>
<keyword evidence="3 10" id="KW-0812">Transmembrane</keyword>
<dbReference type="GO" id="GO:0005789">
    <property type="term" value="C:endoplasmic reticulum membrane"/>
    <property type="evidence" value="ECO:0000318"/>
    <property type="project" value="GO_Central"/>
</dbReference>
<comment type="similarity">
    <text evidence="2">Belongs to the nicastrin family.</text>
</comment>
<dbReference type="VEuPathDB" id="TrichDB:TVAG_318930"/>
<reference evidence="12" key="1">
    <citation type="submission" date="2006-10" db="EMBL/GenBank/DDBJ databases">
        <authorList>
            <person name="Amadeo P."/>
            <person name="Zhao Q."/>
            <person name="Wortman J."/>
            <person name="Fraser-Liggett C."/>
            <person name="Carlton J."/>
        </authorList>
    </citation>
    <scope>NUCLEOTIDE SEQUENCE</scope>
    <source>
        <strain evidence="12">G3</strain>
    </source>
</reference>
<evidence type="ECO:0000256" key="5">
    <source>
        <dbReference type="ARBA" id="ARBA00022824"/>
    </source>
</evidence>
<evidence type="ECO:0000256" key="1">
    <source>
        <dbReference type="ARBA" id="ARBA00004389"/>
    </source>
</evidence>
<dbReference type="EMBL" id="DS113446">
    <property type="protein sequence ID" value="EAY05538.1"/>
    <property type="molecule type" value="Genomic_DNA"/>
</dbReference>
<dbReference type="SUPFAM" id="SSF53187">
    <property type="entry name" value="Zn-dependent exopeptidases"/>
    <property type="match status" value="1"/>
</dbReference>
<keyword evidence="8" id="KW-0325">Glycoprotein</keyword>
<evidence type="ECO:0000259" key="11">
    <source>
        <dbReference type="Pfam" id="PF04389"/>
    </source>
</evidence>